<name>A0A813XIX0_9BILA</name>
<dbReference type="OrthoDB" id="9973624at2759"/>
<evidence type="ECO:0000313" key="4">
    <source>
        <dbReference type="EMBL" id="CAF3761381.1"/>
    </source>
</evidence>
<protein>
    <submittedName>
        <fullName evidence="1">Uncharacterized protein</fullName>
    </submittedName>
</protein>
<gene>
    <name evidence="1" type="ORF">GPM918_LOCUS7242</name>
    <name evidence="2" type="ORF">OVA965_LOCUS14088</name>
    <name evidence="3" type="ORF">SRO942_LOCUS7242</name>
    <name evidence="4" type="ORF">TMI583_LOCUS14091</name>
</gene>
<sequence length="262" mass="30031">MNYRVFTLTRYWGSAQKDLDQLHHFINQAETYSSHILIGVNASKDLTNFSHFHNEQMGTRAIPVDIVPITPWYGISSPLNILLNRVSSLVKNSPDTIVLIQSPEIRCTSTQVKKLLTYMDLSSCLCIGASLDGHLITTQNQNVPVRGETCPWNTFTLWNWNKLIRTGFLSTADLVQPAGMEEVPVICLQQKLFGGKQMNRAILIKMTDEDILWNNEFEHDTQRRENHLKKLRSKNERTRELMKILQINETVDDIGVEHIIVS</sequence>
<evidence type="ECO:0000313" key="2">
    <source>
        <dbReference type="EMBL" id="CAF0991323.1"/>
    </source>
</evidence>
<dbReference type="EMBL" id="CAJNOQ010001171">
    <property type="protein sequence ID" value="CAF0873827.1"/>
    <property type="molecule type" value="Genomic_DNA"/>
</dbReference>
<dbReference type="AlphaFoldDB" id="A0A813XIX0"/>
<dbReference type="EMBL" id="CAJOBA010006033">
    <property type="protein sequence ID" value="CAF3761381.1"/>
    <property type="molecule type" value="Genomic_DNA"/>
</dbReference>
<keyword evidence="5" id="KW-1185">Reference proteome</keyword>
<reference evidence="1" key="1">
    <citation type="submission" date="2021-02" db="EMBL/GenBank/DDBJ databases">
        <authorList>
            <person name="Nowell W R."/>
        </authorList>
    </citation>
    <scope>NUCLEOTIDE SEQUENCE</scope>
</reference>
<evidence type="ECO:0000313" key="5">
    <source>
        <dbReference type="Proteomes" id="UP000663829"/>
    </source>
</evidence>
<dbReference type="EMBL" id="CAJNOK010006026">
    <property type="protein sequence ID" value="CAF0991323.1"/>
    <property type="molecule type" value="Genomic_DNA"/>
</dbReference>
<dbReference type="Proteomes" id="UP000677228">
    <property type="component" value="Unassembled WGS sequence"/>
</dbReference>
<dbReference type="Proteomes" id="UP000663829">
    <property type="component" value="Unassembled WGS sequence"/>
</dbReference>
<evidence type="ECO:0000313" key="1">
    <source>
        <dbReference type="EMBL" id="CAF0873827.1"/>
    </source>
</evidence>
<dbReference type="EMBL" id="CAJOBC010001171">
    <property type="protein sequence ID" value="CAF3660960.1"/>
    <property type="molecule type" value="Genomic_DNA"/>
</dbReference>
<comment type="caution">
    <text evidence="1">The sequence shown here is derived from an EMBL/GenBank/DDBJ whole genome shotgun (WGS) entry which is preliminary data.</text>
</comment>
<organism evidence="1 5">
    <name type="scientific">Didymodactylos carnosus</name>
    <dbReference type="NCBI Taxonomy" id="1234261"/>
    <lineage>
        <taxon>Eukaryota</taxon>
        <taxon>Metazoa</taxon>
        <taxon>Spiralia</taxon>
        <taxon>Gnathifera</taxon>
        <taxon>Rotifera</taxon>
        <taxon>Eurotatoria</taxon>
        <taxon>Bdelloidea</taxon>
        <taxon>Philodinida</taxon>
        <taxon>Philodinidae</taxon>
        <taxon>Didymodactylos</taxon>
    </lineage>
</organism>
<dbReference type="Proteomes" id="UP000682733">
    <property type="component" value="Unassembled WGS sequence"/>
</dbReference>
<accession>A0A813XIX0</accession>
<dbReference type="Proteomes" id="UP000681722">
    <property type="component" value="Unassembled WGS sequence"/>
</dbReference>
<proteinExistence type="predicted"/>
<evidence type="ECO:0000313" key="3">
    <source>
        <dbReference type="EMBL" id="CAF3660960.1"/>
    </source>
</evidence>